<name>A0ABM1E2U0_PRICU</name>
<gene>
    <name evidence="2" type="primary">LOC106808338</name>
</gene>
<dbReference type="PANTHER" id="PTHR46191">
    <property type="match status" value="1"/>
</dbReference>
<dbReference type="Gene3D" id="1.10.150.720">
    <property type="entry name" value="Haloacid dehalogenase-like hydrolase"/>
    <property type="match status" value="1"/>
</dbReference>
<accession>A0ABM1E2U0</accession>
<dbReference type="InterPro" id="IPR044924">
    <property type="entry name" value="HAD-SF_hydro_IA_REG-2-like_cap"/>
</dbReference>
<reference evidence="2" key="1">
    <citation type="submission" date="2025-08" db="UniProtKB">
        <authorList>
            <consortium name="RefSeq"/>
        </authorList>
    </citation>
    <scope>IDENTIFICATION</scope>
</reference>
<dbReference type="PRINTS" id="PR00413">
    <property type="entry name" value="HADHALOGNASE"/>
</dbReference>
<dbReference type="Gene3D" id="3.40.50.1000">
    <property type="entry name" value="HAD superfamily/HAD-like"/>
    <property type="match status" value="1"/>
</dbReference>
<dbReference type="InterPro" id="IPR036412">
    <property type="entry name" value="HAD-like_sf"/>
</dbReference>
<dbReference type="Proteomes" id="UP000695022">
    <property type="component" value="Unplaced"/>
</dbReference>
<keyword evidence="1" id="KW-1185">Reference proteome</keyword>
<dbReference type="Pfam" id="PF00702">
    <property type="entry name" value="Hydrolase"/>
    <property type="match status" value="1"/>
</dbReference>
<dbReference type="NCBIfam" id="TIGR01509">
    <property type="entry name" value="HAD-SF-IA-v3"/>
    <property type="match status" value="1"/>
</dbReference>
<evidence type="ECO:0000313" key="1">
    <source>
        <dbReference type="Proteomes" id="UP000695022"/>
    </source>
</evidence>
<dbReference type="InterPro" id="IPR011949">
    <property type="entry name" value="HAD-SF_hydro_IA_REG-2-like"/>
</dbReference>
<dbReference type="SUPFAM" id="SSF56784">
    <property type="entry name" value="HAD-like"/>
    <property type="match status" value="1"/>
</dbReference>
<dbReference type="InterPro" id="IPR023214">
    <property type="entry name" value="HAD_sf"/>
</dbReference>
<dbReference type="SFLD" id="SFLDG01129">
    <property type="entry name" value="C1.5:_HAD__Beta-PGM__Phosphata"/>
    <property type="match status" value="1"/>
</dbReference>
<evidence type="ECO:0000313" key="2">
    <source>
        <dbReference type="RefSeq" id="XP_014666511.1"/>
    </source>
</evidence>
<dbReference type="RefSeq" id="XP_014666511.1">
    <property type="nucleotide sequence ID" value="XM_014811025.1"/>
</dbReference>
<protein>
    <submittedName>
        <fullName evidence="2">Haloacid dehalogenase-like hydrolase domain-containing protein 3</fullName>
    </submittedName>
</protein>
<dbReference type="NCBIfam" id="TIGR02252">
    <property type="entry name" value="DREG-2"/>
    <property type="match status" value="1"/>
</dbReference>
<dbReference type="PANTHER" id="PTHR46191:SF2">
    <property type="entry name" value="HALOACID DEHALOGENASE-LIKE HYDROLASE DOMAIN-CONTAINING PROTEIN 3"/>
    <property type="match status" value="1"/>
</dbReference>
<dbReference type="NCBIfam" id="TIGR01549">
    <property type="entry name" value="HAD-SF-IA-v1"/>
    <property type="match status" value="1"/>
</dbReference>
<dbReference type="InterPro" id="IPR051828">
    <property type="entry name" value="HAD-like_hydrolase_domain"/>
</dbReference>
<dbReference type="CDD" id="cd16415">
    <property type="entry name" value="HAD_dREG-2_like"/>
    <property type="match status" value="1"/>
</dbReference>
<sequence>MGHLKLVTVDITNTIIRWRVPVGHYYANKARLFGVDANGDKLQYSFNKNWSAHWQEFPNYGVSNGMTSKEWWDALVNRTFHDAGYRGDQETLKSITDALYTSYKDGNEAARVLPNSGRVLSNLRKAGLKLGVISNYDERIHSLLATLNLAQYFNFVIASREAGVCKPHSSIFRMALEKAGVAPHEAAHIGDNPYLDYHAAKRAGMHAYLINQSIKSTTEVLHDVDKRDVYSDILEVEGHLLRYTRGFDEEGATSPPLSHFQHH</sequence>
<dbReference type="SFLD" id="SFLDS00003">
    <property type="entry name" value="Haloacid_Dehalogenase"/>
    <property type="match status" value="1"/>
</dbReference>
<dbReference type="GeneID" id="106808338"/>
<dbReference type="InterPro" id="IPR006439">
    <property type="entry name" value="HAD-SF_hydro_IA"/>
</dbReference>
<organism evidence="1 2">
    <name type="scientific">Priapulus caudatus</name>
    <name type="common">Priapulid worm</name>
    <dbReference type="NCBI Taxonomy" id="37621"/>
    <lineage>
        <taxon>Eukaryota</taxon>
        <taxon>Metazoa</taxon>
        <taxon>Ecdysozoa</taxon>
        <taxon>Scalidophora</taxon>
        <taxon>Priapulida</taxon>
        <taxon>Priapulimorpha</taxon>
        <taxon>Priapulimorphida</taxon>
        <taxon>Priapulidae</taxon>
        <taxon>Priapulus</taxon>
    </lineage>
</organism>
<proteinExistence type="predicted"/>